<dbReference type="Pfam" id="PF12974">
    <property type="entry name" value="Phosphonate-bd"/>
    <property type="match status" value="1"/>
</dbReference>
<dbReference type="PANTHER" id="PTHR35841">
    <property type="entry name" value="PHOSPHONATES-BINDING PERIPLASMIC PROTEIN"/>
    <property type="match status" value="1"/>
</dbReference>
<dbReference type="EMBL" id="CP102381">
    <property type="protein sequence ID" value="WEJ61835.1"/>
    <property type="molecule type" value="Genomic_DNA"/>
</dbReference>
<keyword evidence="3" id="KW-1185">Reference proteome</keyword>
<keyword evidence="1" id="KW-0472">Membrane</keyword>
<name>A0ABY8C7A6_9GAMM</name>
<protein>
    <submittedName>
        <fullName evidence="2">Phosphate/phosphite/phosphonate ABC transporter substrate-binding protein</fullName>
    </submittedName>
</protein>
<gene>
    <name evidence="2" type="ORF">NR989_07380</name>
</gene>
<sequence length="304" mass="33995">MKKIIVLVLGNALSGNSISNFLIILFFLNILLFTAIVYADTDNDMDAKKTYSFGVVPQQSAMVLAKKWIPIFKYLEKETGYKFVFKTNQTIPKFEHQLSKQAYDFAYMNPYHYTVFHDVSGYSAFAKQGQKKLKGIIIARKDSTVKSLEDLEGKTIAFPAPAAFAATVVPQAILNKRGIKFKSKYVSSHESVYKNVNYQNFEAGGGIERTFNNASKDITQPLTIIWTTEGYTPHAFASSSKIPKEVSMKVQKALMNLSNTAEGKILLKGINFKSIVTAQNSDWNDVRALDIQILNNLKSVSSQP</sequence>
<dbReference type="SUPFAM" id="SSF53850">
    <property type="entry name" value="Periplasmic binding protein-like II"/>
    <property type="match status" value="1"/>
</dbReference>
<evidence type="ECO:0000313" key="3">
    <source>
        <dbReference type="Proteomes" id="UP001222275"/>
    </source>
</evidence>
<dbReference type="PANTHER" id="PTHR35841:SF1">
    <property type="entry name" value="PHOSPHONATES-BINDING PERIPLASMIC PROTEIN"/>
    <property type="match status" value="1"/>
</dbReference>
<feature type="transmembrane region" description="Helical" evidence="1">
    <location>
        <begin position="21"/>
        <end position="39"/>
    </location>
</feature>
<dbReference type="Gene3D" id="3.40.190.10">
    <property type="entry name" value="Periplasmic binding protein-like II"/>
    <property type="match status" value="2"/>
</dbReference>
<evidence type="ECO:0000313" key="2">
    <source>
        <dbReference type="EMBL" id="WEJ61835.1"/>
    </source>
</evidence>
<keyword evidence="1" id="KW-0812">Transmembrane</keyword>
<dbReference type="RefSeq" id="WP_275594094.1">
    <property type="nucleotide sequence ID" value="NZ_CP102381.1"/>
</dbReference>
<reference evidence="2 3" key="1">
    <citation type="submission" date="2022-06" db="EMBL/GenBank/DDBJ databases">
        <title>Thiomicrohabdus sp. nov, an obligately chemolithoautotrophic, sulfur-oxidizing bacterium isolated from beach of Guanyin Mountain. Amoy.</title>
        <authorList>
            <person name="Zhu H."/>
        </authorList>
    </citation>
    <scope>NUCLEOTIDE SEQUENCE [LARGE SCALE GENOMIC DNA]</scope>
    <source>
        <strain evidence="2 3">XGS-01</strain>
    </source>
</reference>
<accession>A0ABY8C7A6</accession>
<evidence type="ECO:0000256" key="1">
    <source>
        <dbReference type="SAM" id="Phobius"/>
    </source>
</evidence>
<keyword evidence="1" id="KW-1133">Transmembrane helix</keyword>
<organism evidence="2 3">
    <name type="scientific">Thiomicrorhabdus lithotrophica</name>
    <dbReference type="NCBI Taxonomy" id="2949997"/>
    <lineage>
        <taxon>Bacteria</taxon>
        <taxon>Pseudomonadati</taxon>
        <taxon>Pseudomonadota</taxon>
        <taxon>Gammaproteobacteria</taxon>
        <taxon>Thiotrichales</taxon>
        <taxon>Piscirickettsiaceae</taxon>
        <taxon>Thiomicrorhabdus</taxon>
    </lineage>
</organism>
<dbReference type="Proteomes" id="UP001222275">
    <property type="component" value="Chromosome"/>
</dbReference>
<proteinExistence type="predicted"/>